<dbReference type="EMBL" id="CP063194">
    <property type="protein sequence ID" value="WCZ38926.1"/>
    <property type="molecule type" value="Genomic_DNA"/>
</dbReference>
<dbReference type="InterPro" id="IPR005720">
    <property type="entry name" value="Dihydroorotate_DH_cat"/>
</dbReference>
<reference evidence="5 6" key="1">
    <citation type="submission" date="2020-10" db="EMBL/GenBank/DDBJ databases">
        <title>Complete genome sequence of Corynebacterium jeddahense DSM 45997, type strain of Corynebacterium jeddahense.</title>
        <authorList>
            <person name="Busche T."/>
            <person name="Kalinowski J."/>
            <person name="Ruckert C."/>
        </authorList>
    </citation>
    <scope>NUCLEOTIDE SEQUENCE [LARGE SCALE GENOMIC DNA]</scope>
    <source>
        <strain evidence="5 6">DSM 45997</strain>
    </source>
</reference>
<dbReference type="PROSITE" id="PS00912">
    <property type="entry name" value="DHODEHASE_2"/>
    <property type="match status" value="1"/>
</dbReference>
<accession>A0ABY7ULA2</accession>
<protein>
    <submittedName>
        <fullName evidence="5">Dihydroorotate dehydrogenase (Quinone)</fullName>
        <ecNumber evidence="5">1.3.5.2</ecNumber>
    </submittedName>
</protein>
<comment type="pathway">
    <text evidence="2">Pyrimidine metabolism; UMP biosynthesis via de novo pathway.</text>
</comment>
<evidence type="ECO:0000313" key="5">
    <source>
        <dbReference type="EMBL" id="WCZ38926.1"/>
    </source>
</evidence>
<dbReference type="Gene3D" id="3.20.20.70">
    <property type="entry name" value="Aldolase class I"/>
    <property type="match status" value="1"/>
</dbReference>
<keyword evidence="3 5" id="KW-0560">Oxidoreductase</keyword>
<dbReference type="Proteomes" id="UP001218071">
    <property type="component" value="Chromosome"/>
</dbReference>
<evidence type="ECO:0000313" key="6">
    <source>
        <dbReference type="Proteomes" id="UP001218071"/>
    </source>
</evidence>
<dbReference type="InterPro" id="IPR001295">
    <property type="entry name" value="Dihydroorotate_DH_CS"/>
</dbReference>
<dbReference type="GO" id="GO:0106430">
    <property type="term" value="F:dihydroorotate dehydrogenase (quinone) activity"/>
    <property type="evidence" value="ECO:0007669"/>
    <property type="project" value="UniProtKB-EC"/>
</dbReference>
<evidence type="ECO:0000256" key="3">
    <source>
        <dbReference type="ARBA" id="ARBA00023002"/>
    </source>
</evidence>
<gene>
    <name evidence="5" type="primary">pyrD2</name>
    <name evidence="5" type="ORF">CJEDD_06625</name>
</gene>
<dbReference type="EC" id="1.3.5.2" evidence="5"/>
<organism evidence="5 6">
    <name type="scientific">Corynebacterium jeddahense</name>
    <dbReference type="NCBI Taxonomy" id="1414719"/>
    <lineage>
        <taxon>Bacteria</taxon>
        <taxon>Bacillati</taxon>
        <taxon>Actinomycetota</taxon>
        <taxon>Actinomycetes</taxon>
        <taxon>Mycobacteriales</taxon>
        <taxon>Corynebacteriaceae</taxon>
        <taxon>Corynebacterium</taxon>
    </lineage>
</organism>
<comment type="cofactor">
    <cofactor evidence="1">
        <name>FMN</name>
        <dbReference type="ChEBI" id="CHEBI:58210"/>
    </cofactor>
</comment>
<dbReference type="SUPFAM" id="SSF51395">
    <property type="entry name" value="FMN-linked oxidoreductases"/>
    <property type="match status" value="1"/>
</dbReference>
<dbReference type="InterPro" id="IPR013785">
    <property type="entry name" value="Aldolase_TIM"/>
</dbReference>
<dbReference type="Pfam" id="PF01180">
    <property type="entry name" value="DHO_dh"/>
    <property type="match status" value="1"/>
</dbReference>
<sequence>MEVGGVSGAPVSKRSLEELKRLNERVGYKLVLVSVGGISTPEQAWERIAAGASPRPGLD</sequence>
<evidence type="ECO:0000259" key="4">
    <source>
        <dbReference type="Pfam" id="PF01180"/>
    </source>
</evidence>
<evidence type="ECO:0000256" key="1">
    <source>
        <dbReference type="ARBA" id="ARBA00001917"/>
    </source>
</evidence>
<feature type="domain" description="Dihydroorotate dehydrogenase catalytic" evidence="4">
    <location>
        <begin position="2"/>
        <end position="53"/>
    </location>
</feature>
<evidence type="ECO:0000256" key="2">
    <source>
        <dbReference type="ARBA" id="ARBA00004725"/>
    </source>
</evidence>
<proteinExistence type="predicted"/>
<name>A0ABY7ULA2_9CORY</name>
<keyword evidence="6" id="KW-1185">Reference proteome</keyword>